<dbReference type="EC" id="4.1.99.3" evidence="2"/>
<dbReference type="InterPro" id="IPR014729">
    <property type="entry name" value="Rossmann-like_a/b/a_fold"/>
</dbReference>
<dbReference type="InterPro" id="IPR006050">
    <property type="entry name" value="DNA_photolyase_N"/>
</dbReference>
<comment type="caution">
    <text evidence="12">The sequence shown here is derived from an EMBL/GenBank/DDBJ whole genome shotgun (WGS) entry which is preliminary data.</text>
</comment>
<reference evidence="12 13" key="1">
    <citation type="submission" date="2020-03" db="EMBL/GenBank/DDBJ databases">
        <title>Assessment of the enzymatic potential of alkaline-tolerant lipase obtained from Bacillus luteus H11 (technogenic soil) for the bioremediation of saline soils contaminated with petroleum substances.</title>
        <authorList>
            <person name="Kalwasinska A."/>
        </authorList>
    </citation>
    <scope>NUCLEOTIDE SEQUENCE [LARGE SCALE GENOMIC DNA]</scope>
    <source>
        <strain evidence="12 13">H11</strain>
    </source>
</reference>
<feature type="domain" description="Photolyase/cryptochrome alpha/beta" evidence="11">
    <location>
        <begin position="4"/>
        <end position="135"/>
    </location>
</feature>
<dbReference type="InterPro" id="IPR002081">
    <property type="entry name" value="Cryptochrome/DNA_photolyase_1"/>
</dbReference>
<sequence>MTKPTFAVWFRNDFRFHDHPALEAAWEAAEEQDGSMMFFFHLHPDFQHNTDTSNDYFFQTVSSFKEQCEEAGLQLHILSGTVEEAFKTLQERTSSLKEIFYIEDYTPFSRERDKEAFRTLKETGVRFTGTPGSYIHEPDEIVKHDDTPYKVYTPFSRKWLQEDKPAEADDHHDRFHNRYHPHQSLSANGEQAFRQVLSNCSRKWKALGEAAALERLGEFMDDRIEYYDRERDRPSVAGTSRLSPYIRTGALSVRRIYHAAADKGGQGAETFIKELAWRDFYAMIMYHFPETADKEFQEKFRSLEWVTSKSDLKAWQEGRTGFPIVDAGMRQLNETGWMHNRLRMITASFLTKDYHIDWREGDAYFADKLIDHDPASNVGGWQWAASTGTDAVPYFRVFSPVRQSERFDPDGAFIRRYVKELENVPDKWIHEPHKMPEEEQKKAACIIGKDYPEPTVDHKLERKKAIEMYQDKGE</sequence>
<protein>
    <recommendedName>
        <fullName evidence="3">Deoxyribodipyrimidine photo-lyase</fullName>
        <ecNumber evidence="2">4.1.99.3</ecNumber>
    </recommendedName>
</protein>
<proteinExistence type="inferred from homology"/>
<feature type="binding site" evidence="8">
    <location>
        <begin position="371"/>
        <end position="373"/>
    </location>
    <ligand>
        <name>FAD</name>
        <dbReference type="ChEBI" id="CHEBI:57692"/>
    </ligand>
</feature>
<feature type="binding site" evidence="8">
    <location>
        <position position="271"/>
    </location>
    <ligand>
        <name>FAD</name>
        <dbReference type="ChEBI" id="CHEBI:57692"/>
    </ligand>
</feature>
<evidence type="ECO:0000256" key="2">
    <source>
        <dbReference type="ARBA" id="ARBA00013149"/>
    </source>
</evidence>
<evidence type="ECO:0000256" key="4">
    <source>
        <dbReference type="ARBA" id="ARBA00022630"/>
    </source>
</evidence>
<dbReference type="GO" id="GO:0003677">
    <property type="term" value="F:DNA binding"/>
    <property type="evidence" value="ECO:0007669"/>
    <property type="project" value="TreeGrafter"/>
</dbReference>
<keyword evidence="13" id="KW-1185">Reference proteome</keyword>
<feature type="binding site" evidence="8">
    <location>
        <begin position="239"/>
        <end position="243"/>
    </location>
    <ligand>
        <name>FAD</name>
        <dbReference type="ChEBI" id="CHEBI:57692"/>
    </ligand>
</feature>
<accession>A0A969PVL4</accession>
<dbReference type="PROSITE" id="PS51645">
    <property type="entry name" value="PHR_CRY_ALPHA_BETA"/>
    <property type="match status" value="1"/>
</dbReference>
<dbReference type="InterPro" id="IPR036134">
    <property type="entry name" value="Crypto/Photolyase_FAD-like_sf"/>
</dbReference>
<dbReference type="FunFam" id="1.10.579.10:FF:000003">
    <property type="entry name" value="Deoxyribodipyrimidine photo-lyase"/>
    <property type="match status" value="1"/>
</dbReference>
<evidence type="ECO:0000256" key="8">
    <source>
        <dbReference type="PIRSR" id="PIRSR602081-1"/>
    </source>
</evidence>
<evidence type="ECO:0000256" key="5">
    <source>
        <dbReference type="ARBA" id="ARBA00022827"/>
    </source>
</evidence>
<dbReference type="SUPFAM" id="SSF48173">
    <property type="entry name" value="Cryptochrome/photolyase FAD-binding domain"/>
    <property type="match status" value="1"/>
</dbReference>
<keyword evidence="5 8" id="KW-0274">FAD</keyword>
<evidence type="ECO:0000313" key="12">
    <source>
        <dbReference type="EMBL" id="NJP38733.1"/>
    </source>
</evidence>
<dbReference type="GO" id="GO:0071949">
    <property type="term" value="F:FAD binding"/>
    <property type="evidence" value="ECO:0007669"/>
    <property type="project" value="TreeGrafter"/>
</dbReference>
<dbReference type="GO" id="GO:0003904">
    <property type="term" value="F:deoxyribodipyrimidine photo-lyase activity"/>
    <property type="evidence" value="ECO:0007669"/>
    <property type="project" value="UniProtKB-EC"/>
</dbReference>
<dbReference type="InterPro" id="IPR005101">
    <property type="entry name" value="Cryptochr/Photolyase_FAD-bd"/>
</dbReference>
<keyword evidence="4 8" id="KW-0285">Flavoprotein</keyword>
<evidence type="ECO:0000259" key="11">
    <source>
        <dbReference type="PROSITE" id="PS51645"/>
    </source>
</evidence>
<dbReference type="PRINTS" id="PR00147">
    <property type="entry name" value="DNAPHOTLYASE"/>
</dbReference>
<feature type="binding site" evidence="8">
    <location>
        <begin position="274"/>
        <end position="281"/>
    </location>
    <ligand>
        <name>FAD</name>
        <dbReference type="ChEBI" id="CHEBI:57692"/>
    </ligand>
</feature>
<dbReference type="PANTHER" id="PTHR11455:SF9">
    <property type="entry name" value="CRYPTOCHROME CIRCADIAN CLOCK 5 ISOFORM X1"/>
    <property type="match status" value="1"/>
</dbReference>
<evidence type="ECO:0000256" key="10">
    <source>
        <dbReference type="RuleBase" id="RU004182"/>
    </source>
</evidence>
<evidence type="ECO:0000313" key="13">
    <source>
        <dbReference type="Proteomes" id="UP000752012"/>
    </source>
</evidence>
<dbReference type="Pfam" id="PF03441">
    <property type="entry name" value="FAD_binding_7"/>
    <property type="match status" value="1"/>
</dbReference>
<dbReference type="AlphaFoldDB" id="A0A969PVL4"/>
<dbReference type="Pfam" id="PF00875">
    <property type="entry name" value="DNA_photolyase"/>
    <property type="match status" value="1"/>
</dbReference>
<feature type="site" description="Electron transfer via tryptophanyl radical" evidence="9">
    <location>
        <position position="358"/>
    </location>
</feature>
<name>A0A969PVL4_9BACI</name>
<comment type="similarity">
    <text evidence="10">Belongs to the DNA photolyase family.</text>
</comment>
<feature type="site" description="Electron transfer via tryptophanyl radical" evidence="9">
    <location>
        <position position="381"/>
    </location>
</feature>
<keyword evidence="6 10" id="KW-0157">Chromophore</keyword>
<gene>
    <name evidence="12" type="ORF">HCN83_14285</name>
</gene>
<dbReference type="Gene3D" id="1.25.40.80">
    <property type="match status" value="1"/>
</dbReference>
<evidence type="ECO:0000256" key="9">
    <source>
        <dbReference type="PIRSR" id="PIRSR602081-2"/>
    </source>
</evidence>
<organism evidence="12 13">
    <name type="scientific">Alkalicoccus luteus</name>
    <dbReference type="NCBI Taxonomy" id="1237094"/>
    <lineage>
        <taxon>Bacteria</taxon>
        <taxon>Bacillati</taxon>
        <taxon>Bacillota</taxon>
        <taxon>Bacilli</taxon>
        <taxon>Bacillales</taxon>
        <taxon>Bacillaceae</taxon>
        <taxon>Alkalicoccus</taxon>
    </lineage>
</organism>
<feature type="binding site" evidence="8">
    <location>
        <position position="227"/>
    </location>
    <ligand>
        <name>FAD</name>
        <dbReference type="ChEBI" id="CHEBI:57692"/>
    </ligand>
</feature>
<dbReference type="InterPro" id="IPR018394">
    <property type="entry name" value="DNA_photolyase_1_CS_C"/>
</dbReference>
<comment type="cofactor">
    <cofactor evidence="1">
        <name>(6R)-5,10-methylene-5,6,7,8-tetrahydrofolate</name>
        <dbReference type="ChEBI" id="CHEBI:15636"/>
    </cofactor>
</comment>
<evidence type="ECO:0000256" key="6">
    <source>
        <dbReference type="ARBA" id="ARBA00022991"/>
    </source>
</evidence>
<dbReference type="EMBL" id="JAATHJ010000029">
    <property type="protein sequence ID" value="NJP38733.1"/>
    <property type="molecule type" value="Genomic_DNA"/>
</dbReference>
<dbReference type="PROSITE" id="PS00394">
    <property type="entry name" value="DNA_PHOTOLYASES_1_1"/>
    <property type="match status" value="1"/>
</dbReference>
<dbReference type="GO" id="GO:0009416">
    <property type="term" value="P:response to light stimulus"/>
    <property type="evidence" value="ECO:0007669"/>
    <property type="project" value="TreeGrafter"/>
</dbReference>
<dbReference type="Gene3D" id="1.10.579.10">
    <property type="entry name" value="DNA Cyclobutane Dipyrimidine Photolyase, subunit A, domain 3"/>
    <property type="match status" value="1"/>
</dbReference>
<dbReference type="PANTHER" id="PTHR11455">
    <property type="entry name" value="CRYPTOCHROME"/>
    <property type="match status" value="1"/>
</dbReference>
<evidence type="ECO:0000256" key="7">
    <source>
        <dbReference type="ARBA" id="ARBA00033999"/>
    </source>
</evidence>
<dbReference type="RefSeq" id="WP_168008510.1">
    <property type="nucleotide sequence ID" value="NZ_JAATHJ010000029.1"/>
</dbReference>
<comment type="catalytic activity">
    <reaction evidence="7">
        <text>cyclobutadipyrimidine (in DNA) = 2 pyrimidine residues (in DNA).</text>
        <dbReference type="EC" id="4.1.99.3"/>
    </reaction>
</comment>
<evidence type="ECO:0000256" key="1">
    <source>
        <dbReference type="ARBA" id="ARBA00001932"/>
    </source>
</evidence>
<comment type="cofactor">
    <cofactor evidence="8">
        <name>FAD</name>
        <dbReference type="ChEBI" id="CHEBI:57692"/>
    </cofactor>
    <text evidence="8">Binds 1 FAD per subunit.</text>
</comment>
<dbReference type="GO" id="GO:0000719">
    <property type="term" value="P:photoreactive repair"/>
    <property type="evidence" value="ECO:0007669"/>
    <property type="project" value="UniProtKB-ARBA"/>
</dbReference>
<dbReference type="InterPro" id="IPR036155">
    <property type="entry name" value="Crypto/Photolyase_N_sf"/>
</dbReference>
<dbReference type="SUPFAM" id="SSF52425">
    <property type="entry name" value="Cryptochrome/photolyase, N-terminal domain"/>
    <property type="match status" value="1"/>
</dbReference>
<evidence type="ECO:0000256" key="3">
    <source>
        <dbReference type="ARBA" id="ARBA00014046"/>
    </source>
</evidence>
<feature type="site" description="Electron transfer via tryptophanyl radical" evidence="9">
    <location>
        <position position="305"/>
    </location>
</feature>
<dbReference type="Proteomes" id="UP000752012">
    <property type="component" value="Unassembled WGS sequence"/>
</dbReference>
<dbReference type="Gene3D" id="3.40.50.620">
    <property type="entry name" value="HUPs"/>
    <property type="match status" value="1"/>
</dbReference>